<feature type="transmembrane region" description="Helical" evidence="6">
    <location>
        <begin position="208"/>
        <end position="226"/>
    </location>
</feature>
<dbReference type="RefSeq" id="WP_271929499.1">
    <property type="nucleotide sequence ID" value="NZ_JAQNDO010000001.1"/>
</dbReference>
<feature type="transmembrane region" description="Helical" evidence="6">
    <location>
        <begin position="110"/>
        <end position="128"/>
    </location>
</feature>
<keyword evidence="2 6" id="KW-0812">Transmembrane</keyword>
<dbReference type="PANTHER" id="PTHR39535:SF2">
    <property type="entry name" value="HTTM DOMAIN-CONTAINING PROTEIN"/>
    <property type="match status" value="1"/>
</dbReference>
<evidence type="ECO:0000256" key="4">
    <source>
        <dbReference type="ARBA" id="ARBA00023136"/>
    </source>
</evidence>
<evidence type="ECO:0000256" key="3">
    <source>
        <dbReference type="ARBA" id="ARBA00022989"/>
    </source>
</evidence>
<feature type="region of interest" description="Disordered" evidence="5">
    <location>
        <begin position="648"/>
        <end position="672"/>
    </location>
</feature>
<dbReference type="InterPro" id="IPR053934">
    <property type="entry name" value="HTTM_dom"/>
</dbReference>
<proteinExistence type="predicted"/>
<dbReference type="PANTHER" id="PTHR39535">
    <property type="entry name" value="SPORULATION-DELAYING PROTEIN SDPB"/>
    <property type="match status" value="1"/>
</dbReference>
<dbReference type="Proteomes" id="UP001221411">
    <property type="component" value="Unassembled WGS sequence"/>
</dbReference>
<organism evidence="8 9">
    <name type="scientific">Polyangium mundeleinium</name>
    <dbReference type="NCBI Taxonomy" id="2995306"/>
    <lineage>
        <taxon>Bacteria</taxon>
        <taxon>Pseudomonadati</taxon>
        <taxon>Myxococcota</taxon>
        <taxon>Polyangia</taxon>
        <taxon>Polyangiales</taxon>
        <taxon>Polyangiaceae</taxon>
        <taxon>Polyangium</taxon>
    </lineage>
</organism>
<feature type="domain" description="HTTM-like" evidence="7">
    <location>
        <begin position="43"/>
        <end position="335"/>
    </location>
</feature>
<evidence type="ECO:0000256" key="6">
    <source>
        <dbReference type="SAM" id="Phobius"/>
    </source>
</evidence>
<feature type="transmembrane region" description="Helical" evidence="6">
    <location>
        <begin position="53"/>
        <end position="71"/>
    </location>
</feature>
<dbReference type="Pfam" id="PF05090">
    <property type="entry name" value="HTTM"/>
    <property type="match status" value="1"/>
</dbReference>
<evidence type="ECO:0000313" key="9">
    <source>
        <dbReference type="Proteomes" id="UP001221411"/>
    </source>
</evidence>
<sequence length="672" mass="76861">MADVAAEGEVTADTPEEKPRKDNPAAPWFSPLRAAFVWLRDHYMTMDPRTLGFFRLVIGFLVTADCIRHWMDARLFYSNEGILTNHYHLFRPSSGFNFSIFHAFSTVEEVHVAFAIATFCHFCFFLGWHTRIFSVLSFFFVTSLDNRLVMVENGGYVVENLLIGWAMFMPTGQRFSVDALLRSFRERKERSSAELNARAPFAWATKPYVSLIGLVTTLNIAVIYYFNVVNKSGHIWRKGDTVHYVLHLDRMITGFAVPFREYMPLWMMRPVAWSVLVVEALLVPLILAPAGRRITRPLAMLLMTGLHGSFGVMMRLGPFSWFMIAWSFLFPQPVHWEILGRWYTKKARAWVVVYDRRSSLAFFMCRLLARFDPCERLTFEESPEEETTPALLRVRDPATNEVHDEHVALAAIARSLPAGRFFWPLFRVLTLGLSAPLFGYVARRRDAVARAFGLGMKPRGREVSASPSPLAARAGRVRVGLREALVAWVFVCAVSQTLNENKSVPSPFKHQQPWLMQATLGYPRMYQGWGMFAPNPISDDGSISVDAVTLGGRRVDPFTGEEPDLNLSDARGLGLNQIWQDYFNRIRLDRNKVFRHGLKEYLLRWHEETGRPEDELVAFDVYWLRDQCPLPGQTQPYKHEKIAILTYRKPGYRSPPGNPPLPPEPKVESAGN</sequence>
<name>A0ABT5F802_9BACT</name>
<dbReference type="InterPro" id="IPR011020">
    <property type="entry name" value="HTTM-like"/>
</dbReference>
<feature type="transmembrane region" description="Helical" evidence="6">
    <location>
        <begin position="312"/>
        <end position="330"/>
    </location>
</feature>
<protein>
    <submittedName>
        <fullName evidence="8">HTTM domain-containing protein</fullName>
    </submittedName>
</protein>
<accession>A0ABT5F802</accession>
<feature type="transmembrane region" description="Helical" evidence="6">
    <location>
        <begin position="271"/>
        <end position="291"/>
    </location>
</feature>
<comment type="subcellular location">
    <subcellularLocation>
        <location evidence="1">Endomembrane system</location>
        <topology evidence="1">Multi-pass membrane protein</topology>
    </subcellularLocation>
</comment>
<reference evidence="8 9" key="1">
    <citation type="submission" date="2022-11" db="EMBL/GenBank/DDBJ databases">
        <title>Minimal conservation of predation-associated metabolite biosynthetic gene clusters underscores biosynthetic potential of Myxococcota including descriptions for ten novel species: Archangium lansinium sp. nov., Myxococcus landrumus sp. nov., Nannocystis bai.</title>
        <authorList>
            <person name="Ahearne A."/>
            <person name="Stevens C."/>
            <person name="Dowd S."/>
        </authorList>
    </citation>
    <scope>NUCLEOTIDE SEQUENCE [LARGE SCALE GENOMIC DNA]</scope>
    <source>
        <strain evidence="8 9">RJM3</strain>
    </source>
</reference>
<evidence type="ECO:0000313" key="8">
    <source>
        <dbReference type="EMBL" id="MDC0749538.1"/>
    </source>
</evidence>
<dbReference type="InterPro" id="IPR052964">
    <property type="entry name" value="Sporulation_signal_mat"/>
</dbReference>
<evidence type="ECO:0000256" key="2">
    <source>
        <dbReference type="ARBA" id="ARBA00022692"/>
    </source>
</evidence>
<feature type="region of interest" description="Disordered" evidence="5">
    <location>
        <begin position="1"/>
        <end position="25"/>
    </location>
</feature>
<keyword evidence="9" id="KW-1185">Reference proteome</keyword>
<keyword evidence="4 6" id="KW-0472">Membrane</keyword>
<keyword evidence="3 6" id="KW-1133">Transmembrane helix</keyword>
<comment type="caution">
    <text evidence="8">The sequence shown here is derived from an EMBL/GenBank/DDBJ whole genome shotgun (WGS) entry which is preliminary data.</text>
</comment>
<dbReference type="SMART" id="SM00752">
    <property type="entry name" value="HTTM"/>
    <property type="match status" value="1"/>
</dbReference>
<evidence type="ECO:0000256" key="5">
    <source>
        <dbReference type="SAM" id="MobiDB-lite"/>
    </source>
</evidence>
<gene>
    <name evidence="8" type="ORF">POL67_49870</name>
</gene>
<evidence type="ECO:0000256" key="1">
    <source>
        <dbReference type="ARBA" id="ARBA00004127"/>
    </source>
</evidence>
<dbReference type="EMBL" id="JAQNDO010000001">
    <property type="protein sequence ID" value="MDC0749538.1"/>
    <property type="molecule type" value="Genomic_DNA"/>
</dbReference>
<evidence type="ECO:0000259" key="7">
    <source>
        <dbReference type="SMART" id="SM00752"/>
    </source>
</evidence>